<dbReference type="Proteomes" id="UP000186922">
    <property type="component" value="Unassembled WGS sequence"/>
</dbReference>
<evidence type="ECO:0000256" key="4">
    <source>
        <dbReference type="SAM" id="MobiDB-lite"/>
    </source>
</evidence>
<feature type="compositionally biased region" description="Low complexity" evidence="4">
    <location>
        <begin position="1024"/>
        <end position="1034"/>
    </location>
</feature>
<feature type="domain" description="Nucleoporin Nup159/Nup146 N-terminal" evidence="5">
    <location>
        <begin position="87"/>
        <end position="358"/>
    </location>
</feature>
<feature type="region of interest" description="Disordered" evidence="4">
    <location>
        <begin position="846"/>
        <end position="1189"/>
    </location>
</feature>
<keyword evidence="3" id="KW-0539">Nucleus</keyword>
<feature type="compositionally biased region" description="Basic and acidic residues" evidence="4">
    <location>
        <begin position="892"/>
        <end position="905"/>
    </location>
</feature>
<evidence type="ECO:0000313" key="6">
    <source>
        <dbReference type="EMBL" id="GAU88861.1"/>
    </source>
</evidence>
<dbReference type="GO" id="GO:0008139">
    <property type="term" value="F:nuclear localization sequence binding"/>
    <property type="evidence" value="ECO:0007669"/>
    <property type="project" value="TreeGrafter"/>
</dbReference>
<organism evidence="6 7">
    <name type="scientific">Ramazzottius varieornatus</name>
    <name type="common">Water bear</name>
    <name type="synonym">Tardigrade</name>
    <dbReference type="NCBI Taxonomy" id="947166"/>
    <lineage>
        <taxon>Eukaryota</taxon>
        <taxon>Metazoa</taxon>
        <taxon>Ecdysozoa</taxon>
        <taxon>Tardigrada</taxon>
        <taxon>Eutardigrada</taxon>
        <taxon>Parachela</taxon>
        <taxon>Hypsibioidea</taxon>
        <taxon>Ramazzottiidae</taxon>
        <taxon>Ramazzottius</taxon>
    </lineage>
</organism>
<dbReference type="Pfam" id="PF16755">
    <property type="entry name" value="Beta-prop_NUP159_NUP214"/>
    <property type="match status" value="1"/>
</dbReference>
<comment type="subcellular location">
    <subcellularLocation>
        <location evidence="1">Nucleus</location>
    </subcellularLocation>
</comment>
<feature type="compositionally biased region" description="Polar residues" evidence="4">
    <location>
        <begin position="1010"/>
        <end position="1023"/>
    </location>
</feature>
<feature type="compositionally biased region" description="Low complexity" evidence="4">
    <location>
        <begin position="419"/>
        <end position="432"/>
    </location>
</feature>
<gene>
    <name evidence="6" type="primary">RvY_01480-1</name>
    <name evidence="6" type="synonym">RvY_01480.1</name>
    <name evidence="6" type="ORF">RvY_01480</name>
</gene>
<keyword evidence="7" id="KW-1185">Reference proteome</keyword>
<feature type="region of interest" description="Disordered" evidence="4">
    <location>
        <begin position="1556"/>
        <end position="1610"/>
    </location>
</feature>
<feature type="compositionally biased region" description="Polar residues" evidence="4">
    <location>
        <begin position="1120"/>
        <end position="1147"/>
    </location>
</feature>
<reference evidence="6 7" key="1">
    <citation type="journal article" date="2016" name="Nat. Commun.">
        <title>Extremotolerant tardigrade genome and improved radiotolerance of human cultured cells by tardigrade-unique protein.</title>
        <authorList>
            <person name="Hashimoto T."/>
            <person name="Horikawa D.D."/>
            <person name="Saito Y."/>
            <person name="Kuwahara H."/>
            <person name="Kozuka-Hata H."/>
            <person name="Shin-I T."/>
            <person name="Minakuchi Y."/>
            <person name="Ohishi K."/>
            <person name="Motoyama A."/>
            <person name="Aizu T."/>
            <person name="Enomoto A."/>
            <person name="Kondo K."/>
            <person name="Tanaka S."/>
            <person name="Hara Y."/>
            <person name="Koshikawa S."/>
            <person name="Sagara H."/>
            <person name="Miura T."/>
            <person name="Yokobori S."/>
            <person name="Miyagawa K."/>
            <person name="Suzuki Y."/>
            <person name="Kubo T."/>
            <person name="Oyama M."/>
            <person name="Kohara Y."/>
            <person name="Fujiyama A."/>
            <person name="Arakawa K."/>
            <person name="Katayama T."/>
            <person name="Toyoda A."/>
            <person name="Kunieda T."/>
        </authorList>
    </citation>
    <scope>NUCLEOTIDE SEQUENCE [LARGE SCALE GENOMIC DNA]</scope>
    <source>
        <strain evidence="6 7">YOKOZUNA-1</strain>
    </source>
</reference>
<comment type="caution">
    <text evidence="6">The sequence shown here is derived from an EMBL/GenBank/DDBJ whole genome shotgun (WGS) entry which is preliminary data.</text>
</comment>
<dbReference type="EMBL" id="BDGG01000001">
    <property type="protein sequence ID" value="GAU88861.1"/>
    <property type="molecule type" value="Genomic_DNA"/>
</dbReference>
<dbReference type="GO" id="GO:0006606">
    <property type="term" value="P:protein import into nucleus"/>
    <property type="evidence" value="ECO:0007669"/>
    <property type="project" value="TreeGrafter"/>
</dbReference>
<dbReference type="PANTHER" id="PTHR23193:SF46">
    <property type="entry name" value="NUCLEAR PORE COMPLEX PROTEIN NUP214"/>
    <property type="match status" value="1"/>
</dbReference>
<evidence type="ECO:0000259" key="5">
    <source>
        <dbReference type="Pfam" id="PF16755"/>
    </source>
</evidence>
<feature type="compositionally biased region" description="Polar residues" evidence="4">
    <location>
        <begin position="433"/>
        <end position="454"/>
    </location>
</feature>
<protein>
    <recommendedName>
        <fullName evidence="5">Nucleoporin Nup159/Nup146 N-terminal domain-containing protein</fullName>
    </recommendedName>
</protein>
<keyword evidence="2" id="KW-0813">Transport</keyword>
<feature type="region of interest" description="Disordered" evidence="4">
    <location>
        <begin position="1361"/>
        <end position="1423"/>
    </location>
</feature>
<dbReference type="SUPFAM" id="SSF117289">
    <property type="entry name" value="Nucleoporin domain"/>
    <property type="match status" value="1"/>
</dbReference>
<feature type="compositionally biased region" description="Low complexity" evidence="4">
    <location>
        <begin position="1365"/>
        <end position="1410"/>
    </location>
</feature>
<evidence type="ECO:0000256" key="3">
    <source>
        <dbReference type="ARBA" id="ARBA00023242"/>
    </source>
</evidence>
<dbReference type="Gene3D" id="2.130.10.10">
    <property type="entry name" value="YVTN repeat-like/Quinoprotein amine dehydrogenase"/>
    <property type="match status" value="1"/>
</dbReference>
<feature type="region of interest" description="Disordered" evidence="4">
    <location>
        <begin position="393"/>
        <end position="461"/>
    </location>
</feature>
<feature type="compositionally biased region" description="Low complexity" evidence="4">
    <location>
        <begin position="1175"/>
        <end position="1189"/>
    </location>
</feature>
<feature type="compositionally biased region" description="Polar residues" evidence="4">
    <location>
        <begin position="1155"/>
        <end position="1174"/>
    </location>
</feature>
<dbReference type="InterPro" id="IPR026054">
    <property type="entry name" value="Nucleoporin"/>
</dbReference>
<dbReference type="InterPro" id="IPR039462">
    <property type="entry name" value="Nup159/Nup146_N"/>
</dbReference>
<feature type="compositionally biased region" description="Low complexity" evidence="4">
    <location>
        <begin position="1272"/>
        <end position="1282"/>
    </location>
</feature>
<evidence type="ECO:0000313" key="7">
    <source>
        <dbReference type="Proteomes" id="UP000186922"/>
    </source>
</evidence>
<dbReference type="GO" id="GO:0017056">
    <property type="term" value="F:structural constituent of nuclear pore"/>
    <property type="evidence" value="ECO:0007669"/>
    <property type="project" value="TreeGrafter"/>
</dbReference>
<feature type="compositionally biased region" description="Polar residues" evidence="4">
    <location>
        <begin position="1076"/>
        <end position="1087"/>
    </location>
</feature>
<feature type="compositionally biased region" description="Polar residues" evidence="4">
    <location>
        <begin position="1330"/>
        <end position="1341"/>
    </location>
</feature>
<dbReference type="InterPro" id="IPR015943">
    <property type="entry name" value="WD40/YVTN_repeat-like_dom_sf"/>
</dbReference>
<dbReference type="GO" id="GO:0005643">
    <property type="term" value="C:nuclear pore"/>
    <property type="evidence" value="ECO:0007669"/>
    <property type="project" value="TreeGrafter"/>
</dbReference>
<dbReference type="OrthoDB" id="248320at2759"/>
<sequence length="1610" mass="165971">MNTAPDPGDTKDFRFEKLAEAVSWSADKEKLFSGVIRGITATNRYGFVVTIAEKGFYVVVNAQLQGALAVKADQPSVLGKLGVTIHLDDQPLLVSFSSSGLVLAVHMMRQDVPVAYLYDTRAFARMDSQTQPFQIIILSSTPHNALLDFGWIPIPEEETFIVVMQNGSLASFQVGGQTSGVTTKSLATGSGPDRATCVSWSPKGKQFVVGRADGSLVQYKPDLTVARLIPGPSGQQVSTSSVVWLSTFVFAVCYRRPDDIQPILVIVHAPKAGEPIFTNYEDVCGGFTDQRQPFYHMMALLEWRMLLVASNTAQEVAVLVCQSEDETTGWLHLILDETGRAEVPLVGSDESFPLGLTVLTSVASAPVLLVATTLGIVVSFKVVNRLPIKGATDPNSILCRPPENIASAGSERPGLVGIQSSAPSTSTTPQTTKENPPSSSTSLAPSKPAQSEEQPPSPGTQARKALFAAGMATQSPLSLSTNTSAGGFGAHPSSVAPAGQSFGSLFGQATATQNVSGGGMVTKEAPKEVSKAPLNEGFTSSRASAAAPSPKANGASTHPVLTTIIGSQPELKGSSPSHHARSVPASISSKKLVDFVKKISAHGQDIKRDAAPHSSTFDLSQVEERMKSIQTALDAFTQYYEEAWLRLHQSERNLDQSLHVIEETKYVVEHCTGSDLLASFKLLPLNPVEERKYLLLEQRMSEIETTLKSLSKTFDDELDLMDQQQMSGQHVINAVANGAKMLSEMEETTMKLTQKVHQLETQVRRMRLGDRTSIYQPSSPAIRSGKKSGGYTLANGSLLVNSESRYTSFNAHNKHEKISTESARKLRASLTNQTGGMRVTKHELVLLKPQKKEPGLTASSQPESQRLAPRSPSFFTADNTDRLNTARSEAVSPKEPKQQQQDSERLPSPVKSESPKSRPITEPEYVLTTSLPSSRPQNQSANPSTNQTFSSPSSLNKDSLFGTHLIDESSAPSGSTSIFGRGNFRLPSPPKTIVEQPAPDIEKEQAKPSAPNNTSLFDSTQQASSNNTLNLSSSFQGLFPAQSSSPKPTEPKKEAETPSKAPSEPPPTSQPKPAEITTSKASTSVSETPKETKPLFAFSLFPSPETESTTKPAVSAAPTAIQSSATSGLSLSGFTTPTKNSGPTEQTSSGGSSGLFGQSATATSFPFKSLVGSTSGPSTSVAPSESSSVSKPAFSGFGFGGSVSTSTSSGGSTKSISAATPSLFGQPATTAVALGSGFGQPSTSTTTAAPSIGFGQGLSSIGTSGTGFGLQPTSSSTPAATTGVGQAATSGFPATGFGFGQSVTSSASAGTGFGQPATSTAPSGFGLGQPGTSSASASTVFGQPAASSGSSSFGFGSLDSALPKPSTTPSPVSTGLFGSSSTTSLPTTTTSLFGGSQQATAPSAAASANSNPPPLSAFGGFRLGGSTANSPSASSGFGGFGSSTSTPAPAAFGASTAASSGFGTSTAAPSGFAASTAAPAFGTSSFSGFGSGATGFGSPPAFGATSAFGTSAPAQQLQQQSTGGNYIWGAPGGFAAYAQQPSASFGALAGNQPATTNNMSGSFGQTTQSAGMPSSNAFGANTSTGSGFGSTGFGAPSAPAGGNNAFTQYR</sequence>
<evidence type="ECO:0000256" key="2">
    <source>
        <dbReference type="ARBA" id="ARBA00022448"/>
    </source>
</evidence>
<feature type="compositionally biased region" description="Polar residues" evidence="4">
    <location>
        <begin position="873"/>
        <end position="887"/>
    </location>
</feature>
<dbReference type="GO" id="GO:0006405">
    <property type="term" value="P:RNA export from nucleus"/>
    <property type="evidence" value="ECO:0007669"/>
    <property type="project" value="TreeGrafter"/>
</dbReference>
<dbReference type="PANTHER" id="PTHR23193">
    <property type="entry name" value="NUCLEAR PORE COMPLEX PROTEIN NUP"/>
    <property type="match status" value="1"/>
</dbReference>
<feature type="compositionally biased region" description="Polar residues" evidence="4">
    <location>
        <begin position="1556"/>
        <end position="1577"/>
    </location>
</feature>
<accession>A0A1D1UHD1</accession>
<feature type="region of interest" description="Disordered" evidence="4">
    <location>
        <begin position="1265"/>
        <end position="1284"/>
    </location>
</feature>
<proteinExistence type="predicted"/>
<feature type="compositionally biased region" description="Polar residues" evidence="4">
    <location>
        <begin position="927"/>
        <end position="957"/>
    </location>
</feature>
<feature type="compositionally biased region" description="Low complexity" evidence="4">
    <location>
        <begin position="1593"/>
        <end position="1610"/>
    </location>
</feature>
<name>A0A1D1UHD1_RAMVA</name>
<feature type="region of interest" description="Disordered" evidence="4">
    <location>
        <begin position="1305"/>
        <end position="1341"/>
    </location>
</feature>
<dbReference type="STRING" id="947166.A0A1D1UHD1"/>
<evidence type="ECO:0000256" key="1">
    <source>
        <dbReference type="ARBA" id="ARBA00004123"/>
    </source>
</evidence>